<dbReference type="PROSITE" id="PS51462">
    <property type="entry name" value="NUDIX"/>
    <property type="match status" value="1"/>
</dbReference>
<feature type="domain" description="Nudix hydrolase" evidence="3">
    <location>
        <begin position="1"/>
        <end position="135"/>
    </location>
</feature>
<dbReference type="Pfam" id="PF00293">
    <property type="entry name" value="NUDIX"/>
    <property type="match status" value="1"/>
</dbReference>
<dbReference type="PANTHER" id="PTHR43046">
    <property type="entry name" value="GDP-MANNOSE MANNOSYL HYDROLASE"/>
    <property type="match status" value="1"/>
</dbReference>
<comment type="cofactor">
    <cofactor evidence="1">
        <name>Mg(2+)</name>
        <dbReference type="ChEBI" id="CHEBI:18420"/>
    </cofactor>
</comment>
<dbReference type="PANTHER" id="PTHR43046:SF14">
    <property type="entry name" value="MUTT_NUDIX FAMILY PROTEIN"/>
    <property type="match status" value="1"/>
</dbReference>
<accession>A0A1G6CII9</accession>
<evidence type="ECO:0000313" key="4">
    <source>
        <dbReference type="EMBL" id="SDB32666.1"/>
    </source>
</evidence>
<dbReference type="Gene3D" id="3.90.79.10">
    <property type="entry name" value="Nucleoside Triphosphate Pyrophosphohydrolase"/>
    <property type="match status" value="1"/>
</dbReference>
<proteinExistence type="predicted"/>
<dbReference type="CDD" id="cd18875">
    <property type="entry name" value="NUDIX_Hydrolase"/>
    <property type="match status" value="1"/>
</dbReference>
<dbReference type="AlphaFoldDB" id="A0A1G6CII9"/>
<name>A0A1G6CII9_9STRE</name>
<evidence type="ECO:0000256" key="1">
    <source>
        <dbReference type="ARBA" id="ARBA00001946"/>
    </source>
</evidence>
<dbReference type="InterPro" id="IPR015797">
    <property type="entry name" value="NUDIX_hydrolase-like_dom_sf"/>
</dbReference>
<evidence type="ECO:0000256" key="2">
    <source>
        <dbReference type="ARBA" id="ARBA00022801"/>
    </source>
</evidence>
<dbReference type="RefSeq" id="WP_074486307.1">
    <property type="nucleotide sequence ID" value="NZ_FMXP01000022.1"/>
</dbReference>
<dbReference type="SUPFAM" id="SSF55811">
    <property type="entry name" value="Nudix"/>
    <property type="match status" value="1"/>
</dbReference>
<keyword evidence="2" id="KW-0378">Hydrolase</keyword>
<dbReference type="STRING" id="439219.SAMN02910293_01625"/>
<protein>
    <submittedName>
        <fullName evidence="4">8-oxo-dGTP diphosphatase</fullName>
    </submittedName>
</protein>
<dbReference type="eggNOG" id="COG1051">
    <property type="taxonomic scope" value="Bacteria"/>
</dbReference>
<evidence type="ECO:0000313" key="5">
    <source>
        <dbReference type="Proteomes" id="UP000182508"/>
    </source>
</evidence>
<dbReference type="GO" id="GO:0016787">
    <property type="term" value="F:hydrolase activity"/>
    <property type="evidence" value="ECO:0007669"/>
    <property type="project" value="UniProtKB-KW"/>
</dbReference>
<dbReference type="EMBL" id="FMXP01000022">
    <property type="protein sequence ID" value="SDB32666.1"/>
    <property type="molecule type" value="Genomic_DNA"/>
</dbReference>
<gene>
    <name evidence="4" type="ORF">SAMN02910293_01625</name>
</gene>
<organism evidence="4 5">
    <name type="scientific">Streptococcus henryi</name>
    <dbReference type="NCBI Taxonomy" id="439219"/>
    <lineage>
        <taxon>Bacteria</taxon>
        <taxon>Bacillati</taxon>
        <taxon>Bacillota</taxon>
        <taxon>Bacilli</taxon>
        <taxon>Lactobacillales</taxon>
        <taxon>Streptococcaceae</taxon>
        <taxon>Streptococcus</taxon>
    </lineage>
</organism>
<dbReference type="InterPro" id="IPR000086">
    <property type="entry name" value="NUDIX_hydrolase_dom"/>
</dbReference>
<dbReference type="Proteomes" id="UP000182508">
    <property type="component" value="Unassembled WGS sequence"/>
</dbReference>
<reference evidence="4 5" key="1">
    <citation type="submission" date="2016-10" db="EMBL/GenBank/DDBJ databases">
        <authorList>
            <person name="de Groot N.N."/>
        </authorList>
    </citation>
    <scope>NUCLEOTIDE SEQUENCE [LARGE SCALE GENOMIC DNA]</scope>
    <source>
        <strain evidence="4 5">A-4</strain>
    </source>
</reference>
<sequence length="157" mass="18462">MSRSENVILTNMCLIEDGQGNIVMQIRDSDRYDWSGAVLPGGHIENFESLYASVVREVYEETGLTIFHPRLVGMKHFHLRKTGQRYLVFLYKVTEYQGKLRDSEEGKVVWISRKDLEKGRIELAESMTETLQVFESKDISELFYERDESDDLQQYYF</sequence>
<keyword evidence="5" id="KW-1185">Reference proteome</keyword>
<evidence type="ECO:0000259" key="3">
    <source>
        <dbReference type="PROSITE" id="PS51462"/>
    </source>
</evidence>